<dbReference type="EMBL" id="SAUZ01000031">
    <property type="protein sequence ID" value="RWR17183.1"/>
    <property type="molecule type" value="Genomic_DNA"/>
</dbReference>
<dbReference type="InterPro" id="IPR020904">
    <property type="entry name" value="Sc_DH/Rdtase_CS"/>
</dbReference>
<dbReference type="Gene3D" id="3.40.50.720">
    <property type="entry name" value="NAD(P)-binding Rossmann-like Domain"/>
    <property type="match status" value="1"/>
</dbReference>
<reference evidence="4 5" key="2">
    <citation type="submission" date="2019-01" db="EMBL/GenBank/DDBJ databases">
        <authorList>
            <person name="Li Y."/>
        </authorList>
    </citation>
    <scope>NUCLEOTIDE SEQUENCE [LARGE SCALE GENOMIC DNA]</scope>
    <source>
        <strain evidence="4 5">SK2B-1</strain>
    </source>
</reference>
<evidence type="ECO:0000313" key="4">
    <source>
        <dbReference type="EMBL" id="RWR17183.1"/>
    </source>
</evidence>
<sequence>MTLPVAAQGARESDAEQQKPLTGKIAIVTGGSRGIGRRIAERLAQEGCRVVLVYLSNTAAANEAVAAISQQGGVARAEKADVADEKAIAAVFQRTQQDFGGIDFVVNAAGILPVSSISEVSLAEADRVFQTNLWGTLVVDQQAARTVRAGGSIINISSAITRQLVPGYGAYAASKAGVEALTVVLARELGGQDITVNAVAPGPTDTQMLNQTLESSGNAEQMRQALISAIPLGRIGRTDDIASIVLALIGPNRWVHGQVIHTNGGIA</sequence>
<protein>
    <submittedName>
        <fullName evidence="4">SDR family oxidoreductase</fullName>
    </submittedName>
</protein>
<accession>A0A443J9K8</accession>
<dbReference type="InterPro" id="IPR002347">
    <property type="entry name" value="SDR_fam"/>
</dbReference>
<dbReference type="PANTHER" id="PTHR48107:SF7">
    <property type="entry name" value="RE15974P"/>
    <property type="match status" value="1"/>
</dbReference>
<comment type="caution">
    <text evidence="4">The sequence shown here is derived from an EMBL/GenBank/DDBJ whole genome shotgun (WGS) entry which is preliminary data.</text>
</comment>
<keyword evidence="2" id="KW-0560">Oxidoreductase</keyword>
<dbReference type="Proteomes" id="UP000284476">
    <property type="component" value="Unassembled WGS sequence"/>
</dbReference>
<dbReference type="PANTHER" id="PTHR48107">
    <property type="entry name" value="NADPH-DEPENDENT ALDEHYDE REDUCTASE-LIKE PROTEIN, CHLOROPLASTIC-RELATED"/>
    <property type="match status" value="1"/>
</dbReference>
<dbReference type="FunFam" id="3.40.50.720:FF:000084">
    <property type="entry name" value="Short-chain dehydrogenase reductase"/>
    <property type="match status" value="1"/>
</dbReference>
<proteinExistence type="inferred from homology"/>
<evidence type="ECO:0000259" key="3">
    <source>
        <dbReference type="SMART" id="SM00822"/>
    </source>
</evidence>
<dbReference type="AlphaFoldDB" id="A0A443J9K8"/>
<feature type="domain" description="Ketoreductase" evidence="3">
    <location>
        <begin position="24"/>
        <end position="202"/>
    </location>
</feature>
<dbReference type="GO" id="GO:0016614">
    <property type="term" value="F:oxidoreductase activity, acting on CH-OH group of donors"/>
    <property type="evidence" value="ECO:0007669"/>
    <property type="project" value="UniProtKB-ARBA"/>
</dbReference>
<reference evidence="4 5" key="1">
    <citation type="submission" date="2019-01" db="EMBL/GenBank/DDBJ databases">
        <title>Sinorhodobacter populi sp. nov. isolated from the symptomatic bark tissue of Populus euramericana canker.</title>
        <authorList>
            <person name="Xu G."/>
        </authorList>
    </citation>
    <scope>NUCLEOTIDE SEQUENCE [LARGE SCALE GENOMIC DNA]</scope>
    <source>
        <strain evidence="4 5">SK2B-1</strain>
    </source>
</reference>
<dbReference type="InterPro" id="IPR057326">
    <property type="entry name" value="KR_dom"/>
</dbReference>
<dbReference type="Pfam" id="PF13561">
    <property type="entry name" value="adh_short_C2"/>
    <property type="match status" value="1"/>
</dbReference>
<dbReference type="InterPro" id="IPR036291">
    <property type="entry name" value="NAD(P)-bd_dom_sf"/>
</dbReference>
<gene>
    <name evidence="4" type="ORF">D2T30_19885</name>
</gene>
<comment type="similarity">
    <text evidence="1">Belongs to the short-chain dehydrogenases/reductases (SDR) family.</text>
</comment>
<evidence type="ECO:0000256" key="1">
    <source>
        <dbReference type="ARBA" id="ARBA00006484"/>
    </source>
</evidence>
<dbReference type="PROSITE" id="PS00061">
    <property type="entry name" value="ADH_SHORT"/>
    <property type="match status" value="1"/>
</dbReference>
<dbReference type="SMART" id="SM00822">
    <property type="entry name" value="PKS_KR"/>
    <property type="match status" value="1"/>
</dbReference>
<organism evidence="4 5">
    <name type="scientific">Paenirhodobacter populi</name>
    <dbReference type="NCBI Taxonomy" id="2306993"/>
    <lineage>
        <taxon>Bacteria</taxon>
        <taxon>Pseudomonadati</taxon>
        <taxon>Pseudomonadota</taxon>
        <taxon>Alphaproteobacteria</taxon>
        <taxon>Rhodobacterales</taxon>
        <taxon>Rhodobacter group</taxon>
        <taxon>Paenirhodobacter</taxon>
    </lineage>
</organism>
<evidence type="ECO:0000256" key="2">
    <source>
        <dbReference type="ARBA" id="ARBA00023002"/>
    </source>
</evidence>
<dbReference type="PRINTS" id="PR00080">
    <property type="entry name" value="SDRFAMILY"/>
</dbReference>
<dbReference type="SUPFAM" id="SSF51735">
    <property type="entry name" value="NAD(P)-binding Rossmann-fold domains"/>
    <property type="match status" value="1"/>
</dbReference>
<dbReference type="PRINTS" id="PR00081">
    <property type="entry name" value="GDHRDH"/>
</dbReference>
<evidence type="ECO:0000313" key="5">
    <source>
        <dbReference type="Proteomes" id="UP000284476"/>
    </source>
</evidence>
<name>A0A443J9K8_9RHOB</name>